<dbReference type="GO" id="GO:0022857">
    <property type="term" value="F:transmembrane transporter activity"/>
    <property type="evidence" value="ECO:0007669"/>
    <property type="project" value="InterPro"/>
</dbReference>
<evidence type="ECO:0000313" key="8">
    <source>
        <dbReference type="Proteomes" id="UP000013521"/>
    </source>
</evidence>
<dbReference type="Gene3D" id="1.20.1720.10">
    <property type="entry name" value="Multidrug resistance protein D"/>
    <property type="match status" value="1"/>
</dbReference>
<accession>R1G3P9</accession>
<dbReference type="GO" id="GO:0005886">
    <property type="term" value="C:plasma membrane"/>
    <property type="evidence" value="ECO:0007669"/>
    <property type="project" value="TreeGrafter"/>
</dbReference>
<gene>
    <name evidence="7" type="ORF">UCRNP2_7270</name>
</gene>
<evidence type="ECO:0000256" key="2">
    <source>
        <dbReference type="ARBA" id="ARBA00022692"/>
    </source>
</evidence>
<reference evidence="8" key="1">
    <citation type="journal article" date="2013" name="Genome Announc.">
        <title>Draft genome sequence of Neofusicoccum parvum isolate UCR-NP2, a fungal vascular pathogen associated with grapevine cankers.</title>
        <authorList>
            <person name="Blanco-Ulate B."/>
            <person name="Rolshausen P."/>
            <person name="Cantu D."/>
        </authorList>
    </citation>
    <scope>NUCLEOTIDE SEQUENCE [LARGE SCALE GENOMIC DNA]</scope>
    <source>
        <strain evidence="8">UCR-NP2</strain>
    </source>
</reference>
<evidence type="ECO:0000256" key="1">
    <source>
        <dbReference type="ARBA" id="ARBA00004141"/>
    </source>
</evidence>
<dbReference type="Pfam" id="PF07690">
    <property type="entry name" value="MFS_1"/>
    <property type="match status" value="1"/>
</dbReference>
<dbReference type="KEGG" id="npa:UCRNP2_7270"/>
<name>R1G3P9_BOTPV</name>
<feature type="transmembrane region" description="Helical" evidence="6">
    <location>
        <begin position="517"/>
        <end position="540"/>
    </location>
</feature>
<dbReference type="EMBL" id="KB916504">
    <property type="protein sequence ID" value="EOD46020.1"/>
    <property type="molecule type" value="Genomic_DNA"/>
</dbReference>
<sequence length="560" mass="60777">MVRWLPTRPKAQDASAHTSSDELGDDKPKPVKWSMGILNDTETDEVPGSVLLLSRVNQRNEPLGLRNAPARTSSSSLPSPYPPSLKSVASSRQEKKRTPDGKIILDPQPDESHNDPLNWRPLRRDAALLSLGFYCMLGGGMTPILAAGFNNVAATYGTSLESVSLTTGLYMLGLGLGSVVASPTAILYGKRPVYLAASILFVLTSVWCALSPSYVSLLIARIVQGMSVSPVECLPSATIAEIFFLHERAYRLGVYTLLLLSGKNLVPLVSAAVIESLDLRGVNEKLSQSENLTLNIPETPGSIAHRRRQNPNAHVGFAESDPREEAEKEKVAGDAGADAPEIQVVPAPASVHHDDSWKVEPKGAISEKPSLAHLDADLEAASGTSTPAPPTCHYTDRFRQAPKKTYLQTLVPYSGRLSQDNWFRVMARPFILFAYPAVLWSTVVYSLSIGWLIVLSESVSAIYRDRDSYNFTALQCGLVYISPFIGGVLGTAVAGKVSDLIVRWMSRRNDGVYEPEFRLVMAAPVAICTTIGLMGFGWSAEERDAWIGKKSSQSLVLKGD</sequence>
<evidence type="ECO:0000256" key="4">
    <source>
        <dbReference type="ARBA" id="ARBA00023136"/>
    </source>
</evidence>
<dbReference type="AlphaFoldDB" id="R1G3P9"/>
<dbReference type="HOGENOM" id="CLU_008455_13_0_1"/>
<evidence type="ECO:0000256" key="6">
    <source>
        <dbReference type="SAM" id="Phobius"/>
    </source>
</evidence>
<evidence type="ECO:0000256" key="5">
    <source>
        <dbReference type="SAM" id="MobiDB-lite"/>
    </source>
</evidence>
<dbReference type="eggNOG" id="KOG0255">
    <property type="taxonomic scope" value="Eukaryota"/>
</dbReference>
<feature type="compositionally biased region" description="Basic and acidic residues" evidence="5">
    <location>
        <begin position="320"/>
        <end position="332"/>
    </location>
</feature>
<dbReference type="OrthoDB" id="4500315at2759"/>
<keyword evidence="2 6" id="KW-0812">Transmembrane</keyword>
<protein>
    <submittedName>
        <fullName evidence="7">Putative mfs transporter protein</fullName>
    </submittedName>
</protein>
<organism evidence="7 8">
    <name type="scientific">Botryosphaeria parva (strain UCR-NP2)</name>
    <name type="common">Grapevine canker fungus</name>
    <name type="synonym">Neofusicoccum parvum</name>
    <dbReference type="NCBI Taxonomy" id="1287680"/>
    <lineage>
        <taxon>Eukaryota</taxon>
        <taxon>Fungi</taxon>
        <taxon>Dikarya</taxon>
        <taxon>Ascomycota</taxon>
        <taxon>Pezizomycotina</taxon>
        <taxon>Dothideomycetes</taxon>
        <taxon>Dothideomycetes incertae sedis</taxon>
        <taxon>Botryosphaeriales</taxon>
        <taxon>Botryosphaeriaceae</taxon>
        <taxon>Neofusicoccum</taxon>
    </lineage>
</organism>
<evidence type="ECO:0000313" key="7">
    <source>
        <dbReference type="EMBL" id="EOD46020.1"/>
    </source>
</evidence>
<dbReference type="SUPFAM" id="SSF103473">
    <property type="entry name" value="MFS general substrate transporter"/>
    <property type="match status" value="1"/>
</dbReference>
<dbReference type="Proteomes" id="UP000013521">
    <property type="component" value="Unassembled WGS sequence"/>
</dbReference>
<dbReference type="PANTHER" id="PTHR23502:SF4">
    <property type="entry name" value="MAJOR FACILITATOR SUPERFAMILY (MFS) PROFILE DOMAIN-CONTAINING PROTEIN-RELATED"/>
    <property type="match status" value="1"/>
</dbReference>
<dbReference type="OMA" id="MWTVRKR"/>
<dbReference type="InterPro" id="IPR011701">
    <property type="entry name" value="MFS"/>
</dbReference>
<feature type="region of interest" description="Disordered" evidence="5">
    <location>
        <begin position="62"/>
        <end position="118"/>
    </location>
</feature>
<dbReference type="InterPro" id="IPR036259">
    <property type="entry name" value="MFS_trans_sf"/>
</dbReference>
<comment type="subcellular location">
    <subcellularLocation>
        <location evidence="1">Membrane</location>
        <topology evidence="1">Multi-pass membrane protein</topology>
    </subcellularLocation>
</comment>
<feature type="transmembrane region" description="Helical" evidence="6">
    <location>
        <begin position="476"/>
        <end position="497"/>
    </location>
</feature>
<feature type="transmembrane region" description="Helical" evidence="6">
    <location>
        <begin position="126"/>
        <end position="149"/>
    </location>
</feature>
<dbReference type="PANTHER" id="PTHR23502">
    <property type="entry name" value="MAJOR FACILITATOR SUPERFAMILY"/>
    <property type="match status" value="1"/>
</dbReference>
<feature type="transmembrane region" description="Helical" evidence="6">
    <location>
        <begin position="195"/>
        <end position="220"/>
    </location>
</feature>
<proteinExistence type="predicted"/>
<keyword evidence="3 6" id="KW-1133">Transmembrane helix</keyword>
<feature type="region of interest" description="Disordered" evidence="5">
    <location>
        <begin position="314"/>
        <end position="336"/>
    </location>
</feature>
<keyword evidence="4 6" id="KW-0472">Membrane</keyword>
<feature type="transmembrane region" description="Helical" evidence="6">
    <location>
        <begin position="433"/>
        <end position="455"/>
    </location>
</feature>
<evidence type="ECO:0000256" key="3">
    <source>
        <dbReference type="ARBA" id="ARBA00022989"/>
    </source>
</evidence>
<feature type="transmembrane region" description="Helical" evidence="6">
    <location>
        <begin position="169"/>
        <end position="188"/>
    </location>
</feature>
<feature type="region of interest" description="Disordered" evidence="5">
    <location>
        <begin position="1"/>
        <end position="41"/>
    </location>
</feature>